<organism evidence="3 4">
    <name type="scientific">Symbiodinium natans</name>
    <dbReference type="NCBI Taxonomy" id="878477"/>
    <lineage>
        <taxon>Eukaryota</taxon>
        <taxon>Sar</taxon>
        <taxon>Alveolata</taxon>
        <taxon>Dinophyceae</taxon>
        <taxon>Suessiales</taxon>
        <taxon>Symbiodiniaceae</taxon>
        <taxon>Symbiodinium</taxon>
    </lineage>
</organism>
<dbReference type="Proteomes" id="UP000604046">
    <property type="component" value="Unassembled WGS sequence"/>
</dbReference>
<evidence type="ECO:0000256" key="2">
    <source>
        <dbReference type="SAM" id="Phobius"/>
    </source>
</evidence>
<proteinExistence type="predicted"/>
<sequence length="322" mass="36119">MPGDKLDAMDFGGPIANTDSFLRSFQVNCLKHLAVNCPFPADSDQQHHPSVATFVLQRIQLYFFTDAATAKDVVLLPALCHDLILFSIALQLLLIALIICYLFFKAVRQWLASISRAKCAAREEEAADPEPKPKFRVALPPPCKCLRWAVKWDPDIRNMINCLKEEGEEALIPFFECEVFVYKLRKIVRNMVSVGDRMRIKHEVLQMRQREILNERTAQKTAEQEMQDRRALLELFQQADEPAEAAQAPPEAPQPAEIEAEPAQQAPQHEEAEDAEAAPLAPPEGEAPDDFLKMLIATSQKKPTDPQMTAEDAAALASMMAE</sequence>
<evidence type="ECO:0000313" key="3">
    <source>
        <dbReference type="EMBL" id="CAE6925935.1"/>
    </source>
</evidence>
<keyword evidence="2" id="KW-0812">Transmembrane</keyword>
<reference evidence="3" key="1">
    <citation type="submission" date="2021-02" db="EMBL/GenBank/DDBJ databases">
        <authorList>
            <person name="Dougan E. K."/>
            <person name="Rhodes N."/>
            <person name="Thang M."/>
            <person name="Chan C."/>
        </authorList>
    </citation>
    <scope>NUCLEOTIDE SEQUENCE</scope>
</reference>
<dbReference type="EMBL" id="CAJNDS010000032">
    <property type="protein sequence ID" value="CAE6925935.1"/>
    <property type="molecule type" value="Genomic_DNA"/>
</dbReference>
<keyword evidence="2" id="KW-1133">Transmembrane helix</keyword>
<dbReference type="AlphaFoldDB" id="A0A812GIV5"/>
<feature type="compositionally biased region" description="Low complexity" evidence="1">
    <location>
        <begin position="241"/>
        <end position="267"/>
    </location>
</feature>
<feature type="non-terminal residue" evidence="3">
    <location>
        <position position="1"/>
    </location>
</feature>
<keyword evidence="2" id="KW-0472">Membrane</keyword>
<comment type="caution">
    <text evidence="3">The sequence shown here is derived from an EMBL/GenBank/DDBJ whole genome shotgun (WGS) entry which is preliminary data.</text>
</comment>
<dbReference type="OrthoDB" id="463579at2759"/>
<name>A0A812GIV5_9DINO</name>
<evidence type="ECO:0000256" key="1">
    <source>
        <dbReference type="SAM" id="MobiDB-lite"/>
    </source>
</evidence>
<protein>
    <submittedName>
        <fullName evidence="3">Uncharacterized protein</fullName>
    </submittedName>
</protein>
<evidence type="ECO:0000313" key="4">
    <source>
        <dbReference type="Proteomes" id="UP000604046"/>
    </source>
</evidence>
<gene>
    <name evidence="3" type="ORF">SNAT2548_LOCUS644</name>
</gene>
<feature type="compositionally biased region" description="Low complexity" evidence="1">
    <location>
        <begin position="308"/>
        <end position="322"/>
    </location>
</feature>
<feature type="region of interest" description="Disordered" evidence="1">
    <location>
        <begin position="241"/>
        <end position="322"/>
    </location>
</feature>
<keyword evidence="4" id="KW-1185">Reference proteome</keyword>
<accession>A0A812GIV5</accession>
<feature type="transmembrane region" description="Helical" evidence="2">
    <location>
        <begin position="83"/>
        <end position="104"/>
    </location>
</feature>